<gene>
    <name evidence="1" type="ORF">SM1_059</name>
</gene>
<dbReference type="Proteomes" id="UP000224832">
    <property type="component" value="Segment"/>
</dbReference>
<evidence type="ECO:0000313" key="1">
    <source>
        <dbReference type="EMBL" id="ALT58051.1"/>
    </source>
</evidence>
<evidence type="ECO:0000313" key="2">
    <source>
        <dbReference type="Proteomes" id="UP000224832"/>
    </source>
</evidence>
<proteinExistence type="predicted"/>
<name>A0A0U3CC63_9CAUD</name>
<keyword evidence="2" id="KW-1185">Reference proteome</keyword>
<accession>A0A0U3CC63</accession>
<organism evidence="1 2">
    <name type="scientific">Pseudomonas phage SM1</name>
    <dbReference type="NCBI Taxonomy" id="1772332"/>
    <lineage>
        <taxon>Viruses</taxon>
        <taxon>Duplodnaviria</taxon>
        <taxon>Heunggongvirae</taxon>
        <taxon>Uroviricota</taxon>
        <taxon>Caudoviricetes</taxon>
        <taxon>Samunavirus</taxon>
        <taxon>Samunavirus SM1</taxon>
    </lineage>
</organism>
<reference evidence="1 2" key="1">
    <citation type="submission" date="2015-12" db="EMBL/GenBank/DDBJ databases">
        <title>In silico genomic study of Pseudomonas phage SM1.</title>
        <authorList>
            <person name="Zawawi N.A.M."/>
            <person name="Mat-Arip Y."/>
            <person name="Wan-Jauhari W.K."/>
            <person name="Fauzi A.A."/>
            <person name="Yee F.J."/>
        </authorList>
    </citation>
    <scope>NUCLEOTIDE SEQUENCE [LARGE SCALE GENOMIC DNA]</scope>
</reference>
<protein>
    <submittedName>
        <fullName evidence="1">Uncharacterized protein</fullName>
    </submittedName>
</protein>
<dbReference type="EMBL" id="KU245542">
    <property type="protein sequence ID" value="ALT58051.1"/>
    <property type="molecule type" value="Genomic_DNA"/>
</dbReference>
<sequence length="68" mass="7926">MERLCQTATQPCVVDTTFQKSIIEGVERARRYFHYFRRARFLPIRVGPGFNLAGLNQPPRAHTYGETR</sequence>